<dbReference type="InterPro" id="IPR052016">
    <property type="entry name" value="Bact_Sigma-Reg"/>
</dbReference>
<dbReference type="SMART" id="SM00331">
    <property type="entry name" value="PP2C_SIG"/>
    <property type="match status" value="1"/>
</dbReference>
<proteinExistence type="predicted"/>
<dbReference type="InterPro" id="IPR036457">
    <property type="entry name" value="PPM-type-like_dom_sf"/>
</dbReference>
<evidence type="ECO:0000259" key="3">
    <source>
        <dbReference type="SMART" id="SM00331"/>
    </source>
</evidence>
<name>A0ABX1CCW2_9ACTN</name>
<accession>A0ABX1CCW2</accession>
<dbReference type="InterPro" id="IPR029016">
    <property type="entry name" value="GAF-like_dom_sf"/>
</dbReference>
<evidence type="ECO:0000259" key="2">
    <source>
        <dbReference type="SMART" id="SM00065"/>
    </source>
</evidence>
<evidence type="ECO:0000313" key="4">
    <source>
        <dbReference type="EMBL" id="NJQ16943.1"/>
    </source>
</evidence>
<keyword evidence="1" id="KW-0378">Hydrolase</keyword>
<dbReference type="InterPro" id="IPR001932">
    <property type="entry name" value="PPM-type_phosphatase-like_dom"/>
</dbReference>
<sequence>MTKEKDHLAEELPRAVLDPARLAAVADSGLLDSPPEGTFDDLAQLALAITGAQKAFFTVADGRRSFWKSAIGMEPAAGRENDIRDSPCHLLIGTGKELIAPDAATDTRIKDLAAVDALGIGAWAGYPVFSPDGYVLGGFCVVDKDARPFTPEQSQALRTLARSVSSEIALRQALRQARARGEASEALARTLQDSLLPPRLPDAPGLDVAAVHMPADTTGAAGAEVVGDFYDLFRTRGNSWCAVMGDVCGKGIDAAKVTALARYTVRAEATQHARPATVLHRLHEALVDQHVSDRFLTVALIVFRPDTDGVTGHYATAGHPPALIRRANGTVEELTAEGMLLSPLLPAAREGHRQRAFRLHPGDALLLYTDGITEARDRDRGPLFGEDRLAAALAATRGLGAADTLEALWQEASEHAGGHAVDDTALMLLRVAPRT</sequence>
<dbReference type="PANTHER" id="PTHR43156">
    <property type="entry name" value="STAGE II SPORULATION PROTEIN E-RELATED"/>
    <property type="match status" value="1"/>
</dbReference>
<dbReference type="SMART" id="SM00065">
    <property type="entry name" value="GAF"/>
    <property type="match status" value="1"/>
</dbReference>
<dbReference type="EMBL" id="JAAVJC010000216">
    <property type="protein sequence ID" value="NJQ16943.1"/>
    <property type="molecule type" value="Genomic_DNA"/>
</dbReference>
<protein>
    <submittedName>
        <fullName evidence="4">SpoIIE family protein phosphatase</fullName>
    </submittedName>
</protein>
<dbReference type="RefSeq" id="WP_168089647.1">
    <property type="nucleotide sequence ID" value="NZ_BHZH01000283.1"/>
</dbReference>
<dbReference type="Proteomes" id="UP000727056">
    <property type="component" value="Unassembled WGS sequence"/>
</dbReference>
<organism evidence="4 5">
    <name type="scientific">Streptomyces bohaiensis</name>
    <dbReference type="NCBI Taxonomy" id="1431344"/>
    <lineage>
        <taxon>Bacteria</taxon>
        <taxon>Bacillati</taxon>
        <taxon>Actinomycetota</taxon>
        <taxon>Actinomycetes</taxon>
        <taxon>Kitasatosporales</taxon>
        <taxon>Streptomycetaceae</taxon>
        <taxon>Streptomyces</taxon>
    </lineage>
</organism>
<dbReference type="PANTHER" id="PTHR43156:SF2">
    <property type="entry name" value="STAGE II SPORULATION PROTEIN E"/>
    <property type="match status" value="1"/>
</dbReference>
<evidence type="ECO:0000313" key="5">
    <source>
        <dbReference type="Proteomes" id="UP000727056"/>
    </source>
</evidence>
<dbReference type="SUPFAM" id="SSF55781">
    <property type="entry name" value="GAF domain-like"/>
    <property type="match status" value="1"/>
</dbReference>
<dbReference type="Gene3D" id="3.30.450.40">
    <property type="match status" value="1"/>
</dbReference>
<dbReference type="InterPro" id="IPR003018">
    <property type="entry name" value="GAF"/>
</dbReference>
<evidence type="ECO:0000256" key="1">
    <source>
        <dbReference type="ARBA" id="ARBA00022801"/>
    </source>
</evidence>
<dbReference type="SUPFAM" id="SSF81606">
    <property type="entry name" value="PP2C-like"/>
    <property type="match status" value="1"/>
</dbReference>
<feature type="domain" description="GAF" evidence="2">
    <location>
        <begin position="34"/>
        <end position="178"/>
    </location>
</feature>
<dbReference type="Pfam" id="PF07228">
    <property type="entry name" value="SpoIIE"/>
    <property type="match status" value="1"/>
</dbReference>
<comment type="caution">
    <text evidence="4">The sequence shown here is derived from an EMBL/GenBank/DDBJ whole genome shotgun (WGS) entry which is preliminary data.</text>
</comment>
<dbReference type="Gene3D" id="3.60.40.10">
    <property type="entry name" value="PPM-type phosphatase domain"/>
    <property type="match status" value="1"/>
</dbReference>
<feature type="domain" description="PPM-type phosphatase" evidence="3">
    <location>
        <begin position="203"/>
        <end position="431"/>
    </location>
</feature>
<keyword evidence="5" id="KW-1185">Reference proteome</keyword>
<dbReference type="Pfam" id="PF01590">
    <property type="entry name" value="GAF"/>
    <property type="match status" value="1"/>
</dbReference>
<gene>
    <name evidence="4" type="ORF">HCN52_18880</name>
</gene>
<reference evidence="4 5" key="1">
    <citation type="submission" date="2020-03" db="EMBL/GenBank/DDBJ databases">
        <title>Draft genome of Streptomyces sp. ventii, isolated from the Axial Seamount in the Pacific Ocean, and resequencing of the two type strains Streptomyces lonarensis strain NCL 716 and Streptomyces bohaiensis strain 11A07.</title>
        <authorList>
            <person name="Loughran R.M."/>
            <person name="Pfannmuller K.M."/>
            <person name="Wasson B.J."/>
            <person name="Deadmond M.C."/>
            <person name="Paddock B.E."/>
            <person name="Koyack M.J."/>
            <person name="Gallegos D.A."/>
            <person name="Mitchell E.A."/>
            <person name="Ushijima B."/>
            <person name="Saw J.H."/>
            <person name="Mcphail K.L."/>
            <person name="Videau P."/>
        </authorList>
    </citation>
    <scope>NUCLEOTIDE SEQUENCE [LARGE SCALE GENOMIC DNA]</scope>
    <source>
        <strain evidence="4 5">11A07</strain>
    </source>
</reference>